<dbReference type="EMBL" id="BCMS01000001">
    <property type="protein sequence ID" value="GAQ20915.1"/>
    <property type="molecule type" value="Genomic_DNA"/>
</dbReference>
<evidence type="ECO:0000313" key="5">
    <source>
        <dbReference type="Proteomes" id="UP000056209"/>
    </source>
</evidence>
<dbReference type="Proteomes" id="UP000056209">
    <property type="component" value="Unassembled WGS sequence"/>
</dbReference>
<evidence type="ECO:0000256" key="2">
    <source>
        <dbReference type="ARBA" id="ARBA00023002"/>
    </source>
</evidence>
<dbReference type="Pfam" id="PF13561">
    <property type="entry name" value="adh_short_C2"/>
    <property type="match status" value="1"/>
</dbReference>
<feature type="domain" description="Ig-like" evidence="3">
    <location>
        <begin position="149"/>
        <end position="248"/>
    </location>
</feature>
<dbReference type="PRINTS" id="PR00081">
    <property type="entry name" value="GDHRDH"/>
</dbReference>
<dbReference type="OrthoDB" id="9803333at2"/>
<sequence length="248" mass="26265">MTILDLFRLDGRHALITGGAQGIGFEIARGLAQAGARVTIADLNPDVGQAAAATLDGQFEVLNVTDAAAVAALARKLPDVDILVNNAGIVRNTPAEATPDDDWRSVIDVNLNGVYWCCREFGRTMLERGQGSVVSTASMSGLISNHPQPQAAYNASKAAVIHLTRSLAGEWAPRGVRVNCVAPGYTATPLTKRGLETPEWRETWLKETPMGRLADPAEIAPAVLYLASDAASFVTGHALVVDGGYTCW</sequence>
<dbReference type="PANTHER" id="PTHR42760:SF115">
    <property type="entry name" value="3-OXOACYL-[ACYL-CARRIER-PROTEIN] REDUCTASE FABG"/>
    <property type="match status" value="1"/>
</dbReference>
<dbReference type="GO" id="GO:0016616">
    <property type="term" value="F:oxidoreductase activity, acting on the CH-OH group of donors, NAD or NADP as acceptor"/>
    <property type="evidence" value="ECO:0007669"/>
    <property type="project" value="TreeGrafter"/>
</dbReference>
<dbReference type="RefSeq" id="WP_058975662.1">
    <property type="nucleotide sequence ID" value="NZ_BCMS01000001.1"/>
</dbReference>
<dbReference type="InterPro" id="IPR036291">
    <property type="entry name" value="NAD(P)-bd_dom_sf"/>
</dbReference>
<reference evidence="5" key="1">
    <citation type="submission" date="2015-11" db="EMBL/GenBank/DDBJ databases">
        <title>Draft Genome Sequence of the Radioresistant Bacterium Deinococcus grandis, Isolated from Freshwater Fish in Japan.</title>
        <authorList>
            <person name="Satoh K."/>
            <person name="Onodera T."/>
            <person name="Omoso K."/>
            <person name="Takeda-Yano K."/>
            <person name="Katayama T."/>
            <person name="Oono Y."/>
            <person name="Narumi I."/>
        </authorList>
    </citation>
    <scope>NUCLEOTIDE SEQUENCE [LARGE SCALE GENOMIC DNA]</scope>
    <source>
        <strain evidence="5">ATCC 43672</strain>
    </source>
</reference>
<dbReference type="Gene3D" id="3.40.50.720">
    <property type="entry name" value="NAD(P)-binding Rossmann-like Domain"/>
    <property type="match status" value="1"/>
</dbReference>
<dbReference type="PRINTS" id="PR00080">
    <property type="entry name" value="SDRFAMILY"/>
</dbReference>
<dbReference type="InterPro" id="IPR020904">
    <property type="entry name" value="Sc_DH/Rdtase_CS"/>
</dbReference>
<dbReference type="InterPro" id="IPR007110">
    <property type="entry name" value="Ig-like_dom"/>
</dbReference>
<comment type="caution">
    <text evidence="4">The sequence shown here is derived from an EMBL/GenBank/DDBJ whole genome shotgun (WGS) entry which is preliminary data.</text>
</comment>
<dbReference type="AlphaFoldDB" id="A0A100HK45"/>
<gene>
    <name evidence="4" type="ORF">DEIGR_100942</name>
</gene>
<dbReference type="InterPro" id="IPR002347">
    <property type="entry name" value="SDR_fam"/>
</dbReference>
<evidence type="ECO:0000259" key="3">
    <source>
        <dbReference type="PROSITE" id="PS50835"/>
    </source>
</evidence>
<keyword evidence="5" id="KW-1185">Reference proteome</keyword>
<proteinExistence type="inferred from homology"/>
<dbReference type="PROSITE" id="PS00061">
    <property type="entry name" value="ADH_SHORT"/>
    <property type="match status" value="1"/>
</dbReference>
<evidence type="ECO:0000256" key="1">
    <source>
        <dbReference type="ARBA" id="ARBA00006484"/>
    </source>
</evidence>
<keyword evidence="2" id="KW-0560">Oxidoreductase</keyword>
<organism evidence="4 5">
    <name type="scientific">Deinococcus grandis</name>
    <dbReference type="NCBI Taxonomy" id="57498"/>
    <lineage>
        <taxon>Bacteria</taxon>
        <taxon>Thermotogati</taxon>
        <taxon>Deinococcota</taxon>
        <taxon>Deinococci</taxon>
        <taxon>Deinococcales</taxon>
        <taxon>Deinococcaceae</taxon>
        <taxon>Deinococcus</taxon>
    </lineage>
</organism>
<dbReference type="FunFam" id="3.40.50.720:FF:000240">
    <property type="entry name" value="SDR family oxidoreductase"/>
    <property type="match status" value="1"/>
</dbReference>
<comment type="similarity">
    <text evidence="1">Belongs to the short-chain dehydrogenases/reductases (SDR) family.</text>
</comment>
<dbReference type="NCBIfam" id="NF005559">
    <property type="entry name" value="PRK07231.1"/>
    <property type="match status" value="1"/>
</dbReference>
<accession>A0A100HK45</accession>
<dbReference type="PANTHER" id="PTHR42760">
    <property type="entry name" value="SHORT-CHAIN DEHYDROGENASES/REDUCTASES FAMILY MEMBER"/>
    <property type="match status" value="1"/>
</dbReference>
<evidence type="ECO:0000313" key="4">
    <source>
        <dbReference type="EMBL" id="GAQ20915.1"/>
    </source>
</evidence>
<protein>
    <submittedName>
        <fullName evidence="4">Short-chain dehydrogenase/reductase SDR</fullName>
    </submittedName>
</protein>
<dbReference type="SUPFAM" id="SSF51735">
    <property type="entry name" value="NAD(P)-binding Rossmann-fold domains"/>
    <property type="match status" value="1"/>
</dbReference>
<dbReference type="GO" id="GO:0005975">
    <property type="term" value="P:carbohydrate metabolic process"/>
    <property type="evidence" value="ECO:0007669"/>
    <property type="project" value="UniProtKB-ARBA"/>
</dbReference>
<dbReference type="PROSITE" id="PS50835">
    <property type="entry name" value="IG_LIKE"/>
    <property type="match status" value="1"/>
</dbReference>
<name>A0A100HK45_9DEIO</name>